<comment type="caution">
    <text evidence="1">The sequence shown here is derived from an EMBL/GenBank/DDBJ whole genome shotgun (WGS) entry which is preliminary data.</text>
</comment>
<evidence type="ECO:0000313" key="2">
    <source>
        <dbReference type="Proteomes" id="UP000631114"/>
    </source>
</evidence>
<reference evidence="1 2" key="1">
    <citation type="submission" date="2020-10" db="EMBL/GenBank/DDBJ databases">
        <title>The Coptis chinensis genome and diversification of protoberbering-type alkaloids.</title>
        <authorList>
            <person name="Wang B."/>
            <person name="Shu S."/>
            <person name="Song C."/>
            <person name="Liu Y."/>
        </authorList>
    </citation>
    <scope>NUCLEOTIDE SEQUENCE [LARGE SCALE GENOMIC DNA]</scope>
    <source>
        <strain evidence="1">HL-2020</strain>
        <tissue evidence="1">Leaf</tissue>
    </source>
</reference>
<evidence type="ECO:0000313" key="1">
    <source>
        <dbReference type="EMBL" id="KAF9597763.1"/>
    </source>
</evidence>
<organism evidence="1 2">
    <name type="scientific">Coptis chinensis</name>
    <dbReference type="NCBI Taxonomy" id="261450"/>
    <lineage>
        <taxon>Eukaryota</taxon>
        <taxon>Viridiplantae</taxon>
        <taxon>Streptophyta</taxon>
        <taxon>Embryophyta</taxon>
        <taxon>Tracheophyta</taxon>
        <taxon>Spermatophyta</taxon>
        <taxon>Magnoliopsida</taxon>
        <taxon>Ranunculales</taxon>
        <taxon>Ranunculaceae</taxon>
        <taxon>Coptidoideae</taxon>
        <taxon>Coptis</taxon>
    </lineage>
</organism>
<proteinExistence type="predicted"/>
<protein>
    <submittedName>
        <fullName evidence="1">Uncharacterized protein</fullName>
    </submittedName>
</protein>
<sequence length="124" mass="14153">HLFELKSRNPTLIGDILSNKLNLIHAAATILSENNLVWYDQKSGNLHATEHGHSVAACIPWKDTLHTTQHLKLEIGGCKQHRLISLGEMLNYSSTEDSSQYLEFDYVRHRQIVRVLSRGSVREH</sequence>
<accession>A0A835HJ06</accession>
<feature type="non-terminal residue" evidence="1">
    <location>
        <position position="1"/>
    </location>
</feature>
<gene>
    <name evidence="1" type="ORF">IFM89_021517</name>
</gene>
<name>A0A835HJ06_9MAGN</name>
<dbReference type="AlphaFoldDB" id="A0A835HJ06"/>
<keyword evidence="2" id="KW-1185">Reference proteome</keyword>
<dbReference type="Proteomes" id="UP000631114">
    <property type="component" value="Unassembled WGS sequence"/>
</dbReference>
<dbReference type="EMBL" id="JADFTS010000007">
    <property type="protein sequence ID" value="KAF9597763.1"/>
    <property type="molecule type" value="Genomic_DNA"/>
</dbReference>